<dbReference type="PANTHER" id="PTHR43409:SF7">
    <property type="entry name" value="BLL1977 PROTEIN"/>
    <property type="match status" value="1"/>
</dbReference>
<keyword evidence="11" id="KW-1185">Reference proteome</keyword>
<dbReference type="OrthoDB" id="9801659at2"/>
<dbReference type="CDD" id="cd01335">
    <property type="entry name" value="Radical_SAM"/>
    <property type="match status" value="1"/>
</dbReference>
<evidence type="ECO:0000256" key="1">
    <source>
        <dbReference type="ARBA" id="ARBA00001966"/>
    </source>
</evidence>
<keyword evidence="5" id="KW-0479">Metal-binding</keyword>
<dbReference type="Pfam" id="PF04055">
    <property type="entry name" value="Radical_SAM"/>
    <property type="match status" value="1"/>
</dbReference>
<dbReference type="InterPro" id="IPR023404">
    <property type="entry name" value="rSAM_horseshoe"/>
</dbReference>
<dbReference type="InterPro" id="IPR051198">
    <property type="entry name" value="BchE-like"/>
</dbReference>
<dbReference type="SFLD" id="SFLDS00029">
    <property type="entry name" value="Radical_SAM"/>
    <property type="match status" value="1"/>
</dbReference>
<gene>
    <name evidence="10" type="ORF">FKZ61_14455</name>
</gene>
<evidence type="ECO:0000256" key="4">
    <source>
        <dbReference type="ARBA" id="ARBA00022691"/>
    </source>
</evidence>
<keyword evidence="7" id="KW-0411">Iron-sulfur</keyword>
<dbReference type="PROSITE" id="PS51332">
    <property type="entry name" value="B12_BINDING"/>
    <property type="match status" value="1"/>
</dbReference>
<protein>
    <submittedName>
        <fullName evidence="10">Radical SAM protein</fullName>
    </submittedName>
</protein>
<keyword evidence="3" id="KW-0808">Transferase</keyword>
<evidence type="ECO:0000313" key="11">
    <source>
        <dbReference type="Proteomes" id="UP000317371"/>
    </source>
</evidence>
<dbReference type="GO" id="GO:0031419">
    <property type="term" value="F:cobalamin binding"/>
    <property type="evidence" value="ECO:0007669"/>
    <property type="project" value="InterPro"/>
</dbReference>
<dbReference type="PROSITE" id="PS51918">
    <property type="entry name" value="RADICAL_SAM"/>
    <property type="match status" value="1"/>
</dbReference>
<dbReference type="Gene3D" id="3.40.50.280">
    <property type="entry name" value="Cobalamin-binding domain"/>
    <property type="match status" value="1"/>
</dbReference>
<dbReference type="Gene3D" id="3.80.30.20">
    <property type="entry name" value="tm_1862 like domain"/>
    <property type="match status" value="1"/>
</dbReference>
<evidence type="ECO:0000259" key="9">
    <source>
        <dbReference type="PROSITE" id="PS51918"/>
    </source>
</evidence>
<organism evidence="10 11">
    <name type="scientific">Litorilinea aerophila</name>
    <dbReference type="NCBI Taxonomy" id="1204385"/>
    <lineage>
        <taxon>Bacteria</taxon>
        <taxon>Bacillati</taxon>
        <taxon>Chloroflexota</taxon>
        <taxon>Caldilineae</taxon>
        <taxon>Caldilineales</taxon>
        <taxon>Caldilineaceae</taxon>
        <taxon>Litorilinea</taxon>
    </lineage>
</organism>
<comment type="cofactor">
    <cofactor evidence="1">
        <name>[4Fe-4S] cluster</name>
        <dbReference type="ChEBI" id="CHEBI:49883"/>
    </cofactor>
</comment>
<accession>A0A540VE19</accession>
<dbReference type="InterPro" id="IPR006638">
    <property type="entry name" value="Elp3/MiaA/NifB-like_rSAM"/>
</dbReference>
<dbReference type="GO" id="GO:0051539">
    <property type="term" value="F:4 iron, 4 sulfur cluster binding"/>
    <property type="evidence" value="ECO:0007669"/>
    <property type="project" value="UniProtKB-KW"/>
</dbReference>
<dbReference type="EMBL" id="VIGC01000018">
    <property type="protein sequence ID" value="TQE95004.1"/>
    <property type="molecule type" value="Genomic_DNA"/>
</dbReference>
<evidence type="ECO:0000256" key="5">
    <source>
        <dbReference type="ARBA" id="ARBA00022723"/>
    </source>
</evidence>
<keyword evidence="2" id="KW-0489">Methyltransferase</keyword>
<keyword evidence="6" id="KW-0408">Iron</keyword>
<dbReference type="GO" id="GO:0003824">
    <property type="term" value="F:catalytic activity"/>
    <property type="evidence" value="ECO:0007669"/>
    <property type="project" value="InterPro"/>
</dbReference>
<dbReference type="Proteomes" id="UP000317371">
    <property type="component" value="Unassembled WGS sequence"/>
</dbReference>
<dbReference type="RefSeq" id="WP_141610856.1">
    <property type="nucleotide sequence ID" value="NZ_VIGC02000018.1"/>
</dbReference>
<evidence type="ECO:0000259" key="8">
    <source>
        <dbReference type="PROSITE" id="PS51332"/>
    </source>
</evidence>
<dbReference type="PANTHER" id="PTHR43409">
    <property type="entry name" value="ANAEROBIC MAGNESIUM-PROTOPORPHYRIN IX MONOMETHYL ESTER CYCLASE-RELATED"/>
    <property type="match status" value="1"/>
</dbReference>
<dbReference type="InterPro" id="IPR034466">
    <property type="entry name" value="Methyltransferase_Class_B"/>
</dbReference>
<comment type="caution">
    <text evidence="10">The sequence shown here is derived from an EMBL/GenBank/DDBJ whole genome shotgun (WGS) entry which is preliminary data.</text>
</comment>
<feature type="domain" description="B12-binding" evidence="8">
    <location>
        <begin position="1"/>
        <end position="141"/>
    </location>
</feature>
<keyword evidence="4" id="KW-0949">S-adenosyl-L-methionine</keyword>
<dbReference type="InterPro" id="IPR007197">
    <property type="entry name" value="rSAM"/>
</dbReference>
<dbReference type="InParanoid" id="A0A540VE19"/>
<evidence type="ECO:0000313" key="10">
    <source>
        <dbReference type="EMBL" id="TQE95004.1"/>
    </source>
</evidence>
<dbReference type="GO" id="GO:0046872">
    <property type="term" value="F:metal ion binding"/>
    <property type="evidence" value="ECO:0007669"/>
    <property type="project" value="UniProtKB-KW"/>
</dbReference>
<dbReference type="SFLD" id="SFLDG01082">
    <property type="entry name" value="B12-binding_domain_containing"/>
    <property type="match status" value="1"/>
</dbReference>
<proteinExistence type="predicted"/>
<evidence type="ECO:0000256" key="2">
    <source>
        <dbReference type="ARBA" id="ARBA00022603"/>
    </source>
</evidence>
<sequence>MRVILASPEAKVWSARKHIPLGLGYLAAVLREGGHDVMIYDAAIEDVGVDYYLDQAEAAGKPYQLIGITATTPLIQEAWEMAALAKKRGLHTVLGGPHLTIMPLESLQPPHHEYVDYVFKGESEYSFLELVNILDAGRRPDVIPGIHFRHGDEIVASPESPMIPDLDALPFPAHDLFKIDRYTNLQPLTDGLDPHARSFTILTSRGCPYKCTFCSKPVTGDTWRARSVESVVQEWKWLVKGLGATEIGVTDDIWNLKLPRAKELCRRLVEEGLNTVPWVTVHGMKVNHTDLELFQLMKAAGCKRVGFGVENGDEHMLRNVIRKGQTIDMVREAFANAKAAGLQTMGFFIFGMPGDNEETMEKTIQLALELDPKLANFLLAAPFPGTAMYDMIKEGGQIFADNWSDYAIHEQKARFTMNEGYDPELVVRKWREAYRRFYLYRPERVLEKMMFKENWTNLPNTLAQVKRFFIGSKDQTVDAIGASEKKVVVG</sequence>
<evidence type="ECO:0000256" key="7">
    <source>
        <dbReference type="ARBA" id="ARBA00023014"/>
    </source>
</evidence>
<reference evidence="10 11" key="1">
    <citation type="submission" date="2019-06" db="EMBL/GenBank/DDBJ databases">
        <title>Genome sequence of Litorilinea aerophila BAA-2444.</title>
        <authorList>
            <person name="Maclea K.S."/>
            <person name="Maurais E.G."/>
            <person name="Iannazzi L.C."/>
        </authorList>
    </citation>
    <scope>NUCLEOTIDE SEQUENCE [LARGE SCALE GENOMIC DNA]</scope>
    <source>
        <strain evidence="10 11">ATCC BAA-2444</strain>
    </source>
</reference>
<evidence type="ECO:0000256" key="6">
    <source>
        <dbReference type="ARBA" id="ARBA00023004"/>
    </source>
</evidence>
<dbReference type="InterPro" id="IPR006158">
    <property type="entry name" value="Cobalamin-bd"/>
</dbReference>
<dbReference type="SMART" id="SM00729">
    <property type="entry name" value="Elp3"/>
    <property type="match status" value="1"/>
</dbReference>
<feature type="domain" description="Radical SAM core" evidence="9">
    <location>
        <begin position="193"/>
        <end position="422"/>
    </location>
</feature>
<dbReference type="AlphaFoldDB" id="A0A540VE19"/>
<dbReference type="SUPFAM" id="SSF102114">
    <property type="entry name" value="Radical SAM enzymes"/>
    <property type="match status" value="1"/>
</dbReference>
<evidence type="ECO:0000256" key="3">
    <source>
        <dbReference type="ARBA" id="ARBA00022679"/>
    </source>
</evidence>
<dbReference type="InterPro" id="IPR058240">
    <property type="entry name" value="rSAM_sf"/>
</dbReference>
<dbReference type="SFLD" id="SFLDG01123">
    <property type="entry name" value="methyltransferase_(Class_B)"/>
    <property type="match status" value="1"/>
</dbReference>
<name>A0A540VE19_9CHLR</name>
<dbReference type="Pfam" id="PF02310">
    <property type="entry name" value="B12-binding"/>
    <property type="match status" value="1"/>
</dbReference>
<dbReference type="CDD" id="cd02068">
    <property type="entry name" value="radical_SAM_B12_BD"/>
    <property type="match status" value="1"/>
</dbReference>